<dbReference type="Proteomes" id="UP000019666">
    <property type="component" value="Unassembled WGS sequence"/>
</dbReference>
<evidence type="ECO:0000259" key="1">
    <source>
        <dbReference type="Pfam" id="PF19834"/>
    </source>
</evidence>
<evidence type="ECO:0000313" key="3">
    <source>
        <dbReference type="Proteomes" id="UP000019666"/>
    </source>
</evidence>
<dbReference type="AlphaFoldDB" id="A0A017HTM5"/>
<keyword evidence="3" id="KW-1185">Reference proteome</keyword>
<dbReference type="RefSeq" id="WP_037279538.1">
    <property type="nucleotide sequence ID" value="NZ_KK088562.1"/>
</dbReference>
<name>A0A017HTM5_9RHOB</name>
<reference evidence="2 3" key="1">
    <citation type="submission" date="2013-02" db="EMBL/GenBank/DDBJ databases">
        <authorList>
            <person name="Fiebig A."/>
            <person name="Goeker M."/>
            <person name="Klenk H.-P.P."/>
        </authorList>
    </citation>
    <scope>NUCLEOTIDE SEQUENCE [LARGE SCALE GENOMIC DNA]</scope>
    <source>
        <strain evidence="2 3">DSM 19309</strain>
    </source>
</reference>
<dbReference type="Pfam" id="PF19834">
    <property type="entry name" value="DUF6314"/>
    <property type="match status" value="1"/>
</dbReference>
<protein>
    <recommendedName>
        <fullName evidence="1">DUF6314 domain-containing protein</fullName>
    </recommendedName>
</protein>
<comment type="caution">
    <text evidence="2">The sequence shown here is derived from an EMBL/GenBank/DDBJ whole genome shotgun (WGS) entry which is preliminary data.</text>
</comment>
<feature type="domain" description="DUF6314" evidence="1">
    <location>
        <begin position="7"/>
        <end position="135"/>
    </location>
</feature>
<gene>
    <name evidence="2" type="ORF">Rumeso_01328</name>
</gene>
<dbReference type="InterPro" id="IPR045632">
    <property type="entry name" value="DUF6314"/>
</dbReference>
<dbReference type="OrthoDB" id="7351979at2"/>
<sequence length="136" mass="15373">MLTLADFAGTWRLHRTIEDHLGPPGRFEGVASLRPEGDGLRYREDGVLRLGDGPAMAAHRDYLWHHAGDLIEVRFPDGRPFHAFRPEGCAPGTDHPCGLDLYRVTYDVTAWPAWGTEWVVTGPAKDYRMRSAYRRA</sequence>
<dbReference type="EMBL" id="AOSK01000036">
    <property type="protein sequence ID" value="EYD77069.1"/>
    <property type="molecule type" value="Genomic_DNA"/>
</dbReference>
<evidence type="ECO:0000313" key="2">
    <source>
        <dbReference type="EMBL" id="EYD77069.1"/>
    </source>
</evidence>
<accession>A0A017HTM5</accession>
<dbReference type="STRING" id="442562.Rumeso_01328"/>
<dbReference type="HOGENOM" id="CLU_093209_1_1_5"/>
<proteinExistence type="predicted"/>
<organism evidence="2 3">
    <name type="scientific">Rubellimicrobium mesophilum DSM 19309</name>
    <dbReference type="NCBI Taxonomy" id="442562"/>
    <lineage>
        <taxon>Bacteria</taxon>
        <taxon>Pseudomonadati</taxon>
        <taxon>Pseudomonadota</taxon>
        <taxon>Alphaproteobacteria</taxon>
        <taxon>Rhodobacterales</taxon>
        <taxon>Roseobacteraceae</taxon>
        <taxon>Rubellimicrobium</taxon>
    </lineage>
</organism>